<protein>
    <submittedName>
        <fullName evidence="1">Sigma-70 family RNA polymerase sigma factor</fullName>
    </submittedName>
</protein>
<dbReference type="Proteomes" id="UP000253961">
    <property type="component" value="Unassembled WGS sequence"/>
</dbReference>
<organism evidence="1 2">
    <name type="scientific">Pedobacter chinensis</name>
    <dbReference type="NCBI Taxonomy" id="2282421"/>
    <lineage>
        <taxon>Bacteria</taxon>
        <taxon>Pseudomonadati</taxon>
        <taxon>Bacteroidota</taxon>
        <taxon>Sphingobacteriia</taxon>
        <taxon>Sphingobacteriales</taxon>
        <taxon>Sphingobacteriaceae</taxon>
        <taxon>Pedobacter</taxon>
    </lineage>
</organism>
<dbReference type="AlphaFoldDB" id="A0A369PTR6"/>
<comment type="caution">
    <text evidence="1">The sequence shown here is derived from an EMBL/GenBank/DDBJ whole genome shotgun (WGS) entry which is preliminary data.</text>
</comment>
<dbReference type="InterPro" id="IPR013324">
    <property type="entry name" value="RNA_pol_sigma_r3/r4-like"/>
</dbReference>
<proteinExistence type="predicted"/>
<dbReference type="Gene3D" id="1.10.10.10">
    <property type="entry name" value="Winged helix-like DNA-binding domain superfamily/Winged helix DNA-binding domain"/>
    <property type="match status" value="1"/>
</dbReference>
<dbReference type="SUPFAM" id="SSF88659">
    <property type="entry name" value="Sigma3 and sigma4 domains of RNA polymerase sigma factors"/>
    <property type="match status" value="1"/>
</dbReference>
<evidence type="ECO:0000313" key="2">
    <source>
        <dbReference type="Proteomes" id="UP000253961"/>
    </source>
</evidence>
<evidence type="ECO:0000313" key="1">
    <source>
        <dbReference type="EMBL" id="RDC54357.1"/>
    </source>
</evidence>
<gene>
    <name evidence="1" type="ORF">DU508_21790</name>
</gene>
<reference evidence="1 2" key="1">
    <citation type="submission" date="2018-07" db="EMBL/GenBank/DDBJ databases">
        <title>Pedobacter sp. nov., isolated from soil.</title>
        <authorList>
            <person name="Zhou L.Y."/>
            <person name="Du Z.J."/>
        </authorList>
    </citation>
    <scope>NUCLEOTIDE SEQUENCE [LARGE SCALE GENOMIC DNA]</scope>
    <source>
        <strain evidence="1 2">JDX94</strain>
    </source>
</reference>
<dbReference type="EMBL" id="QPKV01000014">
    <property type="protein sequence ID" value="RDC54357.1"/>
    <property type="molecule type" value="Genomic_DNA"/>
</dbReference>
<keyword evidence="2" id="KW-1185">Reference proteome</keyword>
<dbReference type="InterPro" id="IPR036388">
    <property type="entry name" value="WH-like_DNA-bd_sf"/>
</dbReference>
<sequence length="192" mass="22225">MKLTDDFISETELKVRLDAVDWGDVIPKLHAYALLKLQRFPMLEGRYNVENLSSSIADDAIELVFDETRKWKRSAYADVYAFLKGIVDSLIYNFRNKKEFLLTDQLPEDDFDLQDPNAGDPENSMIVREIESEISAILSSDPDALRVFDCLKDGLKQREIAEELNMKIEVVRNIIKRVHRKLNDYKLKLKAG</sequence>
<accession>A0A369PTR6</accession>
<dbReference type="RefSeq" id="WP_115404784.1">
    <property type="nucleotide sequence ID" value="NZ_QPKV01000014.1"/>
</dbReference>
<name>A0A369PTR6_9SPHI</name>